<dbReference type="PANTHER" id="PTHR42085">
    <property type="entry name" value="F-BOX DOMAIN-CONTAINING PROTEIN"/>
    <property type="match status" value="1"/>
</dbReference>
<evidence type="ECO:0008006" key="3">
    <source>
        <dbReference type="Google" id="ProtNLM"/>
    </source>
</evidence>
<evidence type="ECO:0000313" key="2">
    <source>
        <dbReference type="Proteomes" id="UP000190744"/>
    </source>
</evidence>
<dbReference type="Proteomes" id="UP000190744">
    <property type="component" value="Unassembled WGS sequence"/>
</dbReference>
<comment type="caution">
    <text evidence="1">The sequence shown here is derived from an EMBL/GenBank/DDBJ whole genome shotgun (WGS) entry which is preliminary data.</text>
</comment>
<sequence length="273" mass="30965">MPPGRSFLDLPGEIRNLIYGLCIPSDCTADLDPNADCISLSLSLVNRQTYWETRSFIYERVKFNFKSSLDDEILNRDDTLSPEEQVLLDHIVIRNSGWPSKASISPDEELITFLNQIGPRNGRWITEIGIPFPSTKRRDETVRLDSVTGRALRKLQDYCPNLKKLNLGCTSVISQNGMLAYHFLCSEGVHAKVLDLVVSRLRAFPSELEVVFNIFTHCDCLDRDELTAKIAAYGWTVNVLRDEDAIEEEMFLPLYLTDSSGSDSEDSEYDDID</sequence>
<protein>
    <recommendedName>
        <fullName evidence="3">F-box domain-containing protein</fullName>
    </recommendedName>
</protein>
<evidence type="ECO:0000313" key="1">
    <source>
        <dbReference type="EMBL" id="OOQ89893.1"/>
    </source>
</evidence>
<organism evidence="1 2">
    <name type="scientific">Penicillium brasilianum</name>
    <dbReference type="NCBI Taxonomy" id="104259"/>
    <lineage>
        <taxon>Eukaryota</taxon>
        <taxon>Fungi</taxon>
        <taxon>Dikarya</taxon>
        <taxon>Ascomycota</taxon>
        <taxon>Pezizomycotina</taxon>
        <taxon>Eurotiomycetes</taxon>
        <taxon>Eurotiomycetidae</taxon>
        <taxon>Eurotiales</taxon>
        <taxon>Aspergillaceae</taxon>
        <taxon>Penicillium</taxon>
    </lineage>
</organism>
<proteinExistence type="predicted"/>
<reference evidence="2" key="1">
    <citation type="submission" date="2015-09" db="EMBL/GenBank/DDBJ databases">
        <authorList>
            <person name="Fill T.P."/>
            <person name="Baretta J.F."/>
            <person name="de Almeida L.G."/>
            <person name="Rocha M."/>
            <person name="de Souza D.H."/>
            <person name="Malavazi I."/>
            <person name="Cerdeira L.T."/>
            <person name="Hong H."/>
            <person name="Samborskyy M."/>
            <person name="de Vasconcelos A.T."/>
            <person name="Leadlay P."/>
            <person name="Rodrigues-Filho E."/>
        </authorList>
    </citation>
    <scope>NUCLEOTIDE SEQUENCE [LARGE SCALE GENOMIC DNA]</scope>
    <source>
        <strain evidence="2">LaBioMMi 136</strain>
    </source>
</reference>
<accession>A0A1S9RWI5</accession>
<dbReference type="InterPro" id="IPR038883">
    <property type="entry name" value="AN11006-like"/>
</dbReference>
<gene>
    <name evidence="1" type="ORF">PEBR_08133</name>
</gene>
<dbReference type="PANTHER" id="PTHR42085:SF1">
    <property type="entry name" value="F-BOX DOMAIN-CONTAINING PROTEIN"/>
    <property type="match status" value="1"/>
</dbReference>
<name>A0A1S9RWI5_PENBI</name>
<dbReference type="AlphaFoldDB" id="A0A1S9RWI5"/>
<dbReference type="EMBL" id="LJBN01000101">
    <property type="protein sequence ID" value="OOQ89893.1"/>
    <property type="molecule type" value="Genomic_DNA"/>
</dbReference>